<name>A0A0C9WD11_9AGAM</name>
<protein>
    <submittedName>
        <fullName evidence="1">Uncharacterized protein</fullName>
    </submittedName>
</protein>
<evidence type="ECO:0000313" key="1">
    <source>
        <dbReference type="EMBL" id="KIJ62092.1"/>
    </source>
</evidence>
<sequence>MPLMRVCRQLPNTHPFTARQLLAQPLNFNCSSIGSYQSQGQSKEESTSPTKGTSCSQLAVTVTRTRRQYTPFRTQTTPINFCSTMSGLSSAVPRQNAATTTTLAAPEGWSNDLDDMDLDYYWKGHNGDLKATLATWYGLTDAQAIITRLPEFGDVMFLFQSGMCYYVWNGVEDAVYSIDSPTNLEGIYDTIRKLGKGKLGGLKMTKLWQKKR</sequence>
<evidence type="ECO:0000313" key="2">
    <source>
        <dbReference type="Proteomes" id="UP000053820"/>
    </source>
</evidence>
<proteinExistence type="predicted"/>
<accession>A0A0C9WD11</accession>
<organism evidence="1 2">
    <name type="scientific">Hydnomerulius pinastri MD-312</name>
    <dbReference type="NCBI Taxonomy" id="994086"/>
    <lineage>
        <taxon>Eukaryota</taxon>
        <taxon>Fungi</taxon>
        <taxon>Dikarya</taxon>
        <taxon>Basidiomycota</taxon>
        <taxon>Agaricomycotina</taxon>
        <taxon>Agaricomycetes</taxon>
        <taxon>Agaricomycetidae</taxon>
        <taxon>Boletales</taxon>
        <taxon>Boletales incertae sedis</taxon>
        <taxon>Leucogyrophana</taxon>
    </lineage>
</organism>
<dbReference type="HOGENOM" id="CLU_1299869_0_0_1"/>
<dbReference type="Proteomes" id="UP000053820">
    <property type="component" value="Unassembled WGS sequence"/>
</dbReference>
<gene>
    <name evidence="1" type="ORF">HYDPIDRAFT_30644</name>
</gene>
<keyword evidence="2" id="KW-1185">Reference proteome</keyword>
<dbReference type="EMBL" id="KN839857">
    <property type="protein sequence ID" value="KIJ62092.1"/>
    <property type="molecule type" value="Genomic_DNA"/>
</dbReference>
<reference evidence="1 2" key="1">
    <citation type="submission" date="2014-04" db="EMBL/GenBank/DDBJ databases">
        <title>Evolutionary Origins and Diversification of the Mycorrhizal Mutualists.</title>
        <authorList>
            <consortium name="DOE Joint Genome Institute"/>
            <consortium name="Mycorrhizal Genomics Consortium"/>
            <person name="Kohler A."/>
            <person name="Kuo A."/>
            <person name="Nagy L.G."/>
            <person name="Floudas D."/>
            <person name="Copeland A."/>
            <person name="Barry K.W."/>
            <person name="Cichocki N."/>
            <person name="Veneault-Fourrey C."/>
            <person name="LaButti K."/>
            <person name="Lindquist E.A."/>
            <person name="Lipzen A."/>
            <person name="Lundell T."/>
            <person name="Morin E."/>
            <person name="Murat C."/>
            <person name="Riley R."/>
            <person name="Ohm R."/>
            <person name="Sun H."/>
            <person name="Tunlid A."/>
            <person name="Henrissat B."/>
            <person name="Grigoriev I.V."/>
            <person name="Hibbett D.S."/>
            <person name="Martin F."/>
        </authorList>
    </citation>
    <scope>NUCLEOTIDE SEQUENCE [LARGE SCALE GENOMIC DNA]</scope>
    <source>
        <strain evidence="1 2">MD-312</strain>
    </source>
</reference>
<dbReference type="OrthoDB" id="5350472at2759"/>
<dbReference type="AlphaFoldDB" id="A0A0C9WD11"/>